<dbReference type="InterPro" id="IPR054171">
    <property type="entry name" value="RbmA-like_FnIII"/>
</dbReference>
<evidence type="ECO:0000256" key="1">
    <source>
        <dbReference type="SAM" id="SignalP"/>
    </source>
</evidence>
<gene>
    <name evidence="3" type="ORF">L9W94_11455</name>
</gene>
<dbReference type="Pfam" id="PF22021">
    <property type="entry name" value="RbmA-like_FnIII"/>
    <property type="match status" value="2"/>
</dbReference>
<accession>A0A9X4EXW5</accession>
<evidence type="ECO:0000259" key="2">
    <source>
        <dbReference type="Pfam" id="PF22021"/>
    </source>
</evidence>
<reference evidence="3" key="1">
    <citation type="submission" date="2022-02" db="EMBL/GenBank/DDBJ databases">
        <title>Emergence and expansion in Europe of a Vibrio aestuarianus clonal complex pathogenic for oysters.</title>
        <authorList>
            <person name="Mesnil A."/>
            <person name="Travers M.-A."/>
        </authorList>
    </citation>
    <scope>NUCLEOTIDE SEQUENCE</scope>
    <source>
        <strain evidence="3">19_064_11T1</strain>
    </source>
</reference>
<organism evidence="3 4">
    <name type="scientific">Vibrio aestuarianus</name>
    <dbReference type="NCBI Taxonomy" id="28171"/>
    <lineage>
        <taxon>Bacteria</taxon>
        <taxon>Pseudomonadati</taxon>
        <taxon>Pseudomonadota</taxon>
        <taxon>Gammaproteobacteria</taxon>
        <taxon>Vibrionales</taxon>
        <taxon>Vibrionaceae</taxon>
        <taxon>Vibrio</taxon>
    </lineage>
</organism>
<feature type="chain" id="PRO_5040881900" evidence="1">
    <location>
        <begin position="25"/>
        <end position="266"/>
    </location>
</feature>
<feature type="domain" description="RbmA-like FnIII" evidence="2">
    <location>
        <begin position="38"/>
        <end position="148"/>
    </location>
</feature>
<sequence length="266" mass="28617">MNKLSSSLLVGCLMLATPFSTVSASETTAADIEKIATSIELSTQQLTEVGGYIVADVTVKNAGTDAADLKYWISVKGPKGLVFPAKAVVQVNSSEFEADSVESGSALKLRRGIWVRDYMDNGLYTVSIEGVNTETGQIFKETTQFAKGVDLLNAANLDGLTLNTALAFETSVPSDGGYIPLFVEIDNARDFAANVEFWITAEGPAGLNIPVQSRVFLDINAGDSYTKSRGFKFDASYPAGEYNFIAQMYDTATGKRVERSIIVVKE</sequence>
<comment type="caution">
    <text evidence="3">The sequence shown here is derived from an EMBL/GenBank/DDBJ whole genome shotgun (WGS) entry which is preliminary data.</text>
</comment>
<dbReference type="EMBL" id="JAKNBA010000018">
    <property type="protein sequence ID" value="MDE1242753.1"/>
    <property type="molecule type" value="Genomic_DNA"/>
</dbReference>
<dbReference type="Gene3D" id="2.60.40.3880">
    <property type="match status" value="2"/>
</dbReference>
<dbReference type="Proteomes" id="UP001140979">
    <property type="component" value="Unassembled WGS sequence"/>
</dbReference>
<feature type="signal peptide" evidence="1">
    <location>
        <begin position="1"/>
        <end position="24"/>
    </location>
</feature>
<evidence type="ECO:0000313" key="4">
    <source>
        <dbReference type="Proteomes" id="UP001140979"/>
    </source>
</evidence>
<protein>
    <submittedName>
        <fullName evidence="3">RbmA protein</fullName>
    </submittedName>
</protein>
<proteinExistence type="predicted"/>
<keyword evidence="1" id="KW-0732">Signal</keyword>
<evidence type="ECO:0000313" key="3">
    <source>
        <dbReference type="EMBL" id="MDE1242753.1"/>
    </source>
</evidence>
<dbReference type="RefSeq" id="WP_261916739.1">
    <property type="nucleotide sequence ID" value="NZ_JAKNAO010000052.1"/>
</dbReference>
<feature type="domain" description="RbmA-like FnIII" evidence="2">
    <location>
        <begin position="170"/>
        <end position="265"/>
    </location>
</feature>
<name>A0A9X4EXW5_9VIBR</name>
<dbReference type="AlphaFoldDB" id="A0A9X4EXW5"/>